<protein>
    <submittedName>
        <fullName evidence="8">Membrane protein</fullName>
    </submittedName>
</protein>
<evidence type="ECO:0000313" key="8">
    <source>
        <dbReference type="EMBL" id="KFI55492.1"/>
    </source>
</evidence>
<feature type="domain" description="TM2" evidence="7">
    <location>
        <begin position="112"/>
        <end position="157"/>
    </location>
</feature>
<dbReference type="STRING" id="1437609.BCAL_0750"/>
<evidence type="ECO:0000256" key="6">
    <source>
        <dbReference type="SAM" id="Phobius"/>
    </source>
</evidence>
<organism evidence="8 9">
    <name type="scientific">Bifidobacterium callitrichos DSM 23973</name>
    <dbReference type="NCBI Taxonomy" id="1437609"/>
    <lineage>
        <taxon>Bacteria</taxon>
        <taxon>Bacillati</taxon>
        <taxon>Actinomycetota</taxon>
        <taxon>Actinomycetes</taxon>
        <taxon>Bifidobacteriales</taxon>
        <taxon>Bifidobacteriaceae</taxon>
        <taxon>Bifidobacterium</taxon>
    </lineage>
</organism>
<reference evidence="8 9" key="1">
    <citation type="submission" date="2014-03" db="EMBL/GenBank/DDBJ databases">
        <title>Genomics of Bifidobacteria.</title>
        <authorList>
            <person name="Ventura M."/>
            <person name="Milani C."/>
            <person name="Lugli G.A."/>
        </authorList>
    </citation>
    <scope>NUCLEOTIDE SEQUENCE [LARGE SCALE GENOMIC DNA]</scope>
    <source>
        <strain evidence="8 9">DSM 23973</strain>
    </source>
</reference>
<gene>
    <name evidence="8" type="ORF">BCAL_0750</name>
</gene>
<sequence length="193" mass="20053">MSDPNQFNQINQTPNQTDGSGQVGYNGNTSQEAGNGYPGQGYPAYDGQSAGSAQYGQQAGYAGQQAPGGYGAPGYTQGYTQYGSQYSAPYGAGQYQYGPGAPYYGPYEARSTKSKIAAGLLGIFLGGFGAHNFYLGNTSKAVAQLLLTLVGWIAFGLGPIAAAIWGFVEGILILCSSTGSPWHRDAQGLELND</sequence>
<proteinExistence type="predicted"/>
<evidence type="ECO:0000256" key="4">
    <source>
        <dbReference type="ARBA" id="ARBA00023136"/>
    </source>
</evidence>
<dbReference type="Proteomes" id="UP000029072">
    <property type="component" value="Unassembled WGS sequence"/>
</dbReference>
<dbReference type="GO" id="GO:0016020">
    <property type="term" value="C:membrane"/>
    <property type="evidence" value="ECO:0007669"/>
    <property type="project" value="UniProtKB-SubCell"/>
</dbReference>
<feature type="transmembrane region" description="Helical" evidence="6">
    <location>
        <begin position="141"/>
        <end position="168"/>
    </location>
</feature>
<keyword evidence="4 6" id="KW-0472">Membrane</keyword>
<keyword evidence="2 6" id="KW-0812">Transmembrane</keyword>
<dbReference type="EMBL" id="JGYS01000005">
    <property type="protein sequence ID" value="KFI55492.1"/>
    <property type="molecule type" value="Genomic_DNA"/>
</dbReference>
<evidence type="ECO:0000256" key="1">
    <source>
        <dbReference type="ARBA" id="ARBA00004141"/>
    </source>
</evidence>
<name>A0A087A9P2_9BIFI</name>
<evidence type="ECO:0000256" key="5">
    <source>
        <dbReference type="SAM" id="MobiDB-lite"/>
    </source>
</evidence>
<evidence type="ECO:0000256" key="2">
    <source>
        <dbReference type="ARBA" id="ARBA00022692"/>
    </source>
</evidence>
<dbReference type="Pfam" id="PF05154">
    <property type="entry name" value="TM2"/>
    <property type="match status" value="1"/>
</dbReference>
<feature type="transmembrane region" description="Helical" evidence="6">
    <location>
        <begin position="116"/>
        <end position="135"/>
    </location>
</feature>
<evidence type="ECO:0000313" key="9">
    <source>
        <dbReference type="Proteomes" id="UP000029072"/>
    </source>
</evidence>
<feature type="region of interest" description="Disordered" evidence="5">
    <location>
        <begin position="1"/>
        <end position="51"/>
    </location>
</feature>
<feature type="compositionally biased region" description="Polar residues" evidence="5">
    <location>
        <begin position="1"/>
        <end position="33"/>
    </location>
</feature>
<dbReference type="AlphaFoldDB" id="A0A087A9P2"/>
<dbReference type="InterPro" id="IPR007829">
    <property type="entry name" value="TM2"/>
</dbReference>
<dbReference type="eggNOG" id="COG2314">
    <property type="taxonomic scope" value="Bacteria"/>
</dbReference>
<accession>A0A087A9P2</accession>
<dbReference type="RefSeq" id="WP_081887227.1">
    <property type="nucleotide sequence ID" value="NZ_JDUV01000006.1"/>
</dbReference>
<evidence type="ECO:0000259" key="7">
    <source>
        <dbReference type="Pfam" id="PF05154"/>
    </source>
</evidence>
<comment type="caution">
    <text evidence="8">The sequence shown here is derived from an EMBL/GenBank/DDBJ whole genome shotgun (WGS) entry which is preliminary data.</text>
</comment>
<keyword evidence="3 6" id="KW-1133">Transmembrane helix</keyword>
<evidence type="ECO:0000256" key="3">
    <source>
        <dbReference type="ARBA" id="ARBA00022989"/>
    </source>
</evidence>
<comment type="subcellular location">
    <subcellularLocation>
        <location evidence="1">Membrane</location>
        <topology evidence="1">Multi-pass membrane protein</topology>
    </subcellularLocation>
</comment>